<dbReference type="Proteomes" id="UP000197424">
    <property type="component" value="Chromosome"/>
</dbReference>
<dbReference type="RefSeq" id="WP_088860197.1">
    <property type="nucleotide sequence ID" value="NZ_CP022115.1"/>
</dbReference>
<dbReference type="SUPFAM" id="SSF53474">
    <property type="entry name" value="alpha/beta-Hydrolases"/>
    <property type="match status" value="1"/>
</dbReference>
<proteinExistence type="predicted"/>
<dbReference type="Gene3D" id="3.40.50.1820">
    <property type="entry name" value="alpha/beta hydrolase"/>
    <property type="match status" value="1"/>
</dbReference>
<accession>A0A248LGI4</accession>
<dbReference type="EMBL" id="CP022115">
    <property type="protein sequence ID" value="ASJ23611.1"/>
    <property type="molecule type" value="Genomic_DNA"/>
</dbReference>
<organism evidence="2 3">
    <name type="scientific">Laribacter hongkongensis</name>
    <dbReference type="NCBI Taxonomy" id="168471"/>
    <lineage>
        <taxon>Bacteria</taxon>
        <taxon>Pseudomonadati</taxon>
        <taxon>Pseudomonadota</taxon>
        <taxon>Betaproteobacteria</taxon>
        <taxon>Neisseriales</taxon>
        <taxon>Aquaspirillaceae</taxon>
        <taxon>Laribacter</taxon>
    </lineage>
</organism>
<dbReference type="GO" id="GO:0003824">
    <property type="term" value="F:catalytic activity"/>
    <property type="evidence" value="ECO:0007669"/>
    <property type="project" value="InterPro"/>
</dbReference>
<dbReference type="InterPro" id="IPR000073">
    <property type="entry name" value="AB_hydrolase_1"/>
</dbReference>
<dbReference type="OrthoDB" id="3663240at2"/>
<reference evidence="3" key="1">
    <citation type="submission" date="2017-06" db="EMBL/GenBank/DDBJ databases">
        <title>Whole genome sequence of Laribacter hongkongensis LHGZ1.</title>
        <authorList>
            <person name="Chen D."/>
            <person name="Wu H."/>
            <person name="Chen J."/>
        </authorList>
    </citation>
    <scope>NUCLEOTIDE SEQUENCE [LARGE SCALE GENOMIC DNA]</scope>
    <source>
        <strain evidence="3">LHGZ1</strain>
    </source>
</reference>
<evidence type="ECO:0000313" key="3">
    <source>
        <dbReference type="Proteomes" id="UP000197424"/>
    </source>
</evidence>
<name>A0A248LGI4_9NEIS</name>
<dbReference type="PRINTS" id="PR00111">
    <property type="entry name" value="ABHYDROLASE"/>
</dbReference>
<dbReference type="PANTHER" id="PTHR43798">
    <property type="entry name" value="MONOACYLGLYCEROL LIPASE"/>
    <property type="match status" value="1"/>
</dbReference>
<evidence type="ECO:0000259" key="1">
    <source>
        <dbReference type="Pfam" id="PF00561"/>
    </source>
</evidence>
<dbReference type="Pfam" id="PF00561">
    <property type="entry name" value="Abhydrolase_1"/>
    <property type="match status" value="1"/>
</dbReference>
<evidence type="ECO:0000313" key="2">
    <source>
        <dbReference type="EMBL" id="ASJ23611.1"/>
    </source>
</evidence>
<dbReference type="PRINTS" id="PR00412">
    <property type="entry name" value="EPOXHYDRLASE"/>
</dbReference>
<dbReference type="PANTHER" id="PTHR43798:SF33">
    <property type="entry name" value="HYDROLASE, PUTATIVE (AFU_ORTHOLOGUE AFUA_2G14860)-RELATED"/>
    <property type="match status" value="1"/>
</dbReference>
<dbReference type="InterPro" id="IPR050266">
    <property type="entry name" value="AB_hydrolase_sf"/>
</dbReference>
<protein>
    <submittedName>
        <fullName evidence="2">PcaD</fullName>
    </submittedName>
</protein>
<sequence>MPMLRLADIGIHYVLDGHPGQPVVVLLNGITMTTRCWEEQVSGLASRFCILRLDFRGQGESDKPDCDYYPLSRQADDVAQVLDRLDIGRAHVVGLSYGGMVAQHFAQRYPDRLDRLVLAATMAYSDAANDAIAASWLAAWQTGDAALRFDLSKPWLYGSRFLTGAAAQVEAIRTANDASTDWAAIARLMLGVTRHDSRPWLSAIQAPTLVLVGEEDRLTPLYQARALVRGIRLARMSELAACGHALHAEVPQLFSQHVCNFLTA</sequence>
<dbReference type="InterPro" id="IPR029058">
    <property type="entry name" value="AB_hydrolase_fold"/>
</dbReference>
<gene>
    <name evidence="2" type="primary">pcaD</name>
    <name evidence="2" type="ORF">LHGZ1_0780</name>
</gene>
<feature type="domain" description="AB hydrolase-1" evidence="1">
    <location>
        <begin position="22"/>
        <end position="249"/>
    </location>
</feature>
<dbReference type="InterPro" id="IPR000639">
    <property type="entry name" value="Epox_hydrolase-like"/>
</dbReference>
<dbReference type="AlphaFoldDB" id="A0A248LGI4"/>
<dbReference type="GO" id="GO:0016020">
    <property type="term" value="C:membrane"/>
    <property type="evidence" value="ECO:0007669"/>
    <property type="project" value="TreeGrafter"/>
</dbReference>